<dbReference type="OrthoDB" id="2095648at2759"/>
<feature type="compositionally biased region" description="Polar residues" evidence="1">
    <location>
        <begin position="914"/>
        <end position="936"/>
    </location>
</feature>
<feature type="region of interest" description="Disordered" evidence="1">
    <location>
        <begin position="1965"/>
        <end position="2046"/>
    </location>
</feature>
<dbReference type="InterPro" id="IPR003903">
    <property type="entry name" value="UIM_dom"/>
</dbReference>
<dbReference type="InterPro" id="IPR036322">
    <property type="entry name" value="WD40_repeat_dom_sf"/>
</dbReference>
<feature type="compositionally biased region" description="Basic and acidic residues" evidence="1">
    <location>
        <begin position="1892"/>
        <end position="1903"/>
    </location>
</feature>
<dbReference type="Gene3D" id="2.130.10.10">
    <property type="entry name" value="YVTN repeat-like/Quinoprotein amine dehydrogenase"/>
    <property type="match status" value="1"/>
</dbReference>
<evidence type="ECO:0000313" key="5">
    <source>
        <dbReference type="Proteomes" id="UP000800094"/>
    </source>
</evidence>
<feature type="compositionally biased region" description="Polar residues" evidence="1">
    <location>
        <begin position="1911"/>
        <end position="1926"/>
    </location>
</feature>
<dbReference type="PANTHER" id="PTHR22696">
    <property type="entry name" value="E3 UBIQUITIN-PROTEIN LIGASE RNF26"/>
    <property type="match status" value="1"/>
</dbReference>
<feature type="transmembrane region" description="Helical" evidence="2">
    <location>
        <begin position="326"/>
        <end position="345"/>
    </location>
</feature>
<evidence type="ECO:0000256" key="2">
    <source>
        <dbReference type="SAM" id="Phobius"/>
    </source>
</evidence>
<feature type="region of interest" description="Disordered" evidence="1">
    <location>
        <begin position="553"/>
        <end position="580"/>
    </location>
</feature>
<feature type="transmembrane region" description="Helical" evidence="2">
    <location>
        <begin position="146"/>
        <end position="164"/>
    </location>
</feature>
<feature type="region of interest" description="Disordered" evidence="1">
    <location>
        <begin position="1557"/>
        <end position="1590"/>
    </location>
</feature>
<feature type="domain" description="F-box" evidence="3">
    <location>
        <begin position="1029"/>
        <end position="1075"/>
    </location>
</feature>
<feature type="region of interest" description="Disordered" evidence="1">
    <location>
        <begin position="1813"/>
        <end position="1832"/>
    </location>
</feature>
<dbReference type="GeneID" id="54587557"/>
<feature type="compositionally biased region" description="Polar residues" evidence="1">
    <location>
        <begin position="863"/>
        <end position="874"/>
    </location>
</feature>
<dbReference type="Pfam" id="PF12937">
    <property type="entry name" value="F-box-like"/>
    <property type="match status" value="1"/>
</dbReference>
<name>A0A6A6HTD0_9PLEO</name>
<feature type="compositionally biased region" description="Basic and acidic residues" evidence="1">
    <location>
        <begin position="2014"/>
        <end position="2025"/>
    </location>
</feature>
<feature type="region of interest" description="Disordered" evidence="1">
    <location>
        <begin position="742"/>
        <end position="772"/>
    </location>
</feature>
<dbReference type="EMBL" id="ML987214">
    <property type="protein sequence ID" value="KAF2241018.1"/>
    <property type="molecule type" value="Genomic_DNA"/>
</dbReference>
<feature type="compositionally biased region" description="Low complexity" evidence="1">
    <location>
        <begin position="1978"/>
        <end position="1987"/>
    </location>
</feature>
<keyword evidence="2" id="KW-0472">Membrane</keyword>
<accession>A0A6A6HTD0</accession>
<sequence>MEQTHYSSLANVTSFLPSPADLLLAVPRLLSKAGALGEHIDSVFGKIRSGGSIIAEPTAANLTNATAATTSGKFVQESFVAAASSAAGNQDDMGVFQALKNVGSFFSYITSKWAIATFTIAILLNRTHFYASSRVPLSFDRVYLRIALYLAPMILFLYRIHTVLQAIRCQTSPNWSEMQYGAPGRQLDTDFGGEGGFLWRASSALLFWEDLEDSCRAVRMFPMDPSAPRPAGSLALLWPLFISLGFGQFVETLSCALQGRQPIQEVGMTIFEHSLAFAEAEAVVTRPITLDSIRFYKPRSVFTPDGTSLAVGRATLSAFANVPTEVLLISLISSFSHFTSNFLAITGHRSKFRLVTTGIWGLAYMSTFAWSFYRFATMATEPEQQVGILRFPTVCIVGFIPHLLILVGIAACGLIYLLAFGFTVLSPPPGQPSSLSWRERCAVAYANLHANIHLSAITPLTINWNEDFYTAILKIGFTVLTAASEAVYLNEGTRINVHSMTWLEKKKLQDILARRRRFRQNLASIPSELRGDLLAEGVEVTDRLNADVPTPLSASGYARERKTRGTNPASDASRAVGRDSGIGLQQRRGRWTLTYQFLKGISKLLVAIQARLIMALLQKIRITYNPRWLVRLAGPRANEKPHVPDSASANARSWTASEPWLLIDEQTRVRPDNTFDVEAFARERLRRNSNRENTSHQDSEEHLTEYLYNWWKGGGKWGDVDTSGDYVPFQDDDTASVVSFATSTDNDEWSDMGDGQRTPTRNTYQRSRESTPVPENMVDLARLSHLLDPKTNEDKEEAKLLARHLQSPGVLTRSQYRKVLERDEAKILTTSRYRMDGFPDSVHMTPEEEEQLLEDFILNRRNASGAQGTSTAGTWDTGAEGMGSEGPQSRLSSTYELGQLRTPTRRPQLFMQPEPSNESQNVSAQQIAPENSSSLQHGLHDDDQPASLLPRHHEERREPSPPSVSGREGTRTGSRERDTGGASRLSPGSPSPKNRIAEYENSLVQSARKRSEGPAFEVVKSNRKPDDKSCSIAKLPNEVLTHALSHLSPNDLAAVSLVSKRFSGLVTTPHAWRAAFNRYFPGPEALVDKGVRLAIDDAGDTVRSEKRSFTRLTALASWRSEYILRTRLLRSFTRGKPVQVQSSTAARSGQTQTNAPVTMYNAQTFTTINHIHATFGLGLNKRVPRLIHGADDVGMATASDPTTGKVDPWGQSDPNFYAQFSERFPGTAEWGLGPGEVVGCPNVMDVSVPYGMVYGQGSSEGSCYYRATDEQRGRFVAEPTDFSMLEAGIPKLGIDGGAICCVWAAKSNAIPSLSEGLIGLLMGSAAGVVSSCSLGTDGLRGVRLQRGELTARWVLSPGVPIVAITVDENYSLKRQAQNRIWAVALNALGEVFYLTKFPTRSQAPKGHINEYTEYLAWLTGRSVYWNLVEPSRRTARPDPYNDVETDGSYSPRQSWDGMCLSKEQVLAETREIQKFLWKQPKDFRKSCLGWDMRRRLEVDFAGDDGNYAGEAMVVFDRGFEEGDVAKITRYTRWKMSENVKNSVISTRAGTPQILQQSSLFGGSGTATPDLPYRKTTQRARSSSYMSSASSPERENLVEEWRCSTLTFGGLKLVQLTTTALDRSTFATLTMSEDPALGFSTASTASSPYASPMSVASQPASPADIPGQRARFVAAGTSTGIVLLWDIRAPVSRSAEFGNNIDPVRIIYTESPEISCIALTALHLVIGGNDGLVQAWDPLASDMKPIRTLNSRFSSRARRRLVQAQASALGVGINMFAAGAICLDPDPTVLRGAVSLGNQIRFWSYSSSGADQYKSSKRRLRRSERGSNNAGERFSTARVNLKDYIANEKHELEREKQERYRVAERMAGRFGVDLLGSEEEALAYATMLSQESHELDQARRRESKSSSAVSSDTVTPEPSIRGQSSSPAVDDQEFDVDIAEAIRLSLQDSPASGMYGSGSPAPGFDIPIKYAKGKKTPPKSKTSPTRSKANAASGSSREGEMSDLEFALQLSLAEEQSRKEAERDEFPPLSPSPSSGTGSGKGKGKMA</sequence>
<dbReference type="PROSITE" id="PS50181">
    <property type="entry name" value="FBOX"/>
    <property type="match status" value="1"/>
</dbReference>
<feature type="region of interest" description="Disordered" evidence="1">
    <location>
        <begin position="863"/>
        <end position="891"/>
    </location>
</feature>
<feature type="region of interest" description="Disordered" evidence="1">
    <location>
        <begin position="908"/>
        <end position="1030"/>
    </location>
</feature>
<evidence type="ECO:0000259" key="3">
    <source>
        <dbReference type="PROSITE" id="PS50181"/>
    </source>
</evidence>
<dbReference type="GO" id="GO:0061630">
    <property type="term" value="F:ubiquitin protein ligase activity"/>
    <property type="evidence" value="ECO:0007669"/>
    <property type="project" value="TreeGrafter"/>
</dbReference>
<keyword evidence="2" id="KW-1133">Transmembrane helix</keyword>
<gene>
    <name evidence="4" type="ORF">BU26DRAFT_572254</name>
</gene>
<feature type="compositionally biased region" description="Basic and acidic residues" evidence="1">
    <location>
        <begin position="968"/>
        <end position="979"/>
    </location>
</feature>
<feature type="transmembrane region" description="Helical" evidence="2">
    <location>
        <begin position="399"/>
        <end position="425"/>
    </location>
</feature>
<dbReference type="InterPro" id="IPR015943">
    <property type="entry name" value="WD40/YVTN_repeat-like_dom_sf"/>
</dbReference>
<feature type="transmembrane region" description="Helical" evidence="2">
    <location>
        <begin position="352"/>
        <end position="373"/>
    </location>
</feature>
<dbReference type="SMART" id="SM00256">
    <property type="entry name" value="FBOX"/>
    <property type="match status" value="1"/>
</dbReference>
<feature type="compositionally biased region" description="Low complexity" evidence="1">
    <location>
        <begin position="1581"/>
        <end position="1590"/>
    </location>
</feature>
<keyword evidence="2" id="KW-0812">Transmembrane</keyword>
<dbReference type="GO" id="GO:0006511">
    <property type="term" value="P:ubiquitin-dependent protein catabolic process"/>
    <property type="evidence" value="ECO:0007669"/>
    <property type="project" value="TreeGrafter"/>
</dbReference>
<dbReference type="GO" id="GO:0016567">
    <property type="term" value="P:protein ubiquitination"/>
    <property type="evidence" value="ECO:0007669"/>
    <property type="project" value="TreeGrafter"/>
</dbReference>
<dbReference type="Gene3D" id="1.20.1280.50">
    <property type="match status" value="1"/>
</dbReference>
<dbReference type="CDD" id="cd09917">
    <property type="entry name" value="F-box_SF"/>
    <property type="match status" value="1"/>
</dbReference>
<dbReference type="SUPFAM" id="SSF50978">
    <property type="entry name" value="WD40 repeat-like"/>
    <property type="match status" value="1"/>
</dbReference>
<proteinExistence type="predicted"/>
<reference evidence="4" key="1">
    <citation type="journal article" date="2020" name="Stud. Mycol.">
        <title>101 Dothideomycetes genomes: a test case for predicting lifestyles and emergence of pathogens.</title>
        <authorList>
            <person name="Haridas S."/>
            <person name="Albert R."/>
            <person name="Binder M."/>
            <person name="Bloem J."/>
            <person name="Labutti K."/>
            <person name="Salamov A."/>
            <person name="Andreopoulos B."/>
            <person name="Baker S."/>
            <person name="Barry K."/>
            <person name="Bills G."/>
            <person name="Bluhm B."/>
            <person name="Cannon C."/>
            <person name="Castanera R."/>
            <person name="Culley D."/>
            <person name="Daum C."/>
            <person name="Ezra D."/>
            <person name="Gonzalez J."/>
            <person name="Henrissat B."/>
            <person name="Kuo A."/>
            <person name="Liang C."/>
            <person name="Lipzen A."/>
            <person name="Lutzoni F."/>
            <person name="Magnuson J."/>
            <person name="Mondo S."/>
            <person name="Nolan M."/>
            <person name="Ohm R."/>
            <person name="Pangilinan J."/>
            <person name="Park H.-J."/>
            <person name="Ramirez L."/>
            <person name="Alfaro M."/>
            <person name="Sun H."/>
            <person name="Tritt A."/>
            <person name="Yoshinaga Y."/>
            <person name="Zwiers L.-H."/>
            <person name="Turgeon B."/>
            <person name="Goodwin S."/>
            <person name="Spatafora J."/>
            <person name="Crous P."/>
            <person name="Grigoriev I."/>
        </authorList>
    </citation>
    <scope>NUCLEOTIDE SEQUENCE</scope>
    <source>
        <strain evidence="4">CBS 122368</strain>
    </source>
</reference>
<feature type="transmembrane region" description="Helical" evidence="2">
    <location>
        <begin position="105"/>
        <end position="125"/>
    </location>
</feature>
<organism evidence="4 5">
    <name type="scientific">Trematosphaeria pertusa</name>
    <dbReference type="NCBI Taxonomy" id="390896"/>
    <lineage>
        <taxon>Eukaryota</taxon>
        <taxon>Fungi</taxon>
        <taxon>Dikarya</taxon>
        <taxon>Ascomycota</taxon>
        <taxon>Pezizomycotina</taxon>
        <taxon>Dothideomycetes</taxon>
        <taxon>Pleosporomycetidae</taxon>
        <taxon>Pleosporales</taxon>
        <taxon>Massarineae</taxon>
        <taxon>Trematosphaeriaceae</taxon>
        <taxon>Trematosphaeria</taxon>
    </lineage>
</organism>
<dbReference type="SMART" id="SM00726">
    <property type="entry name" value="UIM"/>
    <property type="match status" value="3"/>
</dbReference>
<dbReference type="InterPro" id="IPR001810">
    <property type="entry name" value="F-box_dom"/>
</dbReference>
<dbReference type="InterPro" id="IPR036047">
    <property type="entry name" value="F-box-like_dom_sf"/>
</dbReference>
<dbReference type="SUPFAM" id="SSF81383">
    <property type="entry name" value="F-box domain"/>
    <property type="match status" value="1"/>
</dbReference>
<evidence type="ECO:0000313" key="4">
    <source>
        <dbReference type="EMBL" id="KAF2241018.1"/>
    </source>
</evidence>
<protein>
    <recommendedName>
        <fullName evidence="3">F-box domain-containing protein</fullName>
    </recommendedName>
</protein>
<feature type="region of interest" description="Disordered" evidence="1">
    <location>
        <begin position="1892"/>
        <end position="1930"/>
    </location>
</feature>
<dbReference type="PANTHER" id="PTHR22696:SF1">
    <property type="entry name" value="E3 UBIQUITIN-PROTEIN LIGASE RNF26"/>
    <property type="match status" value="1"/>
</dbReference>
<evidence type="ECO:0000256" key="1">
    <source>
        <dbReference type="SAM" id="MobiDB-lite"/>
    </source>
</evidence>
<keyword evidence="5" id="KW-1185">Reference proteome</keyword>
<dbReference type="RefSeq" id="XP_033676022.1">
    <property type="nucleotide sequence ID" value="XM_033834227.1"/>
</dbReference>
<dbReference type="Proteomes" id="UP000800094">
    <property type="component" value="Unassembled WGS sequence"/>
</dbReference>